<evidence type="ECO:0000259" key="1">
    <source>
        <dbReference type="Pfam" id="PF18096"/>
    </source>
</evidence>
<evidence type="ECO:0000313" key="4">
    <source>
        <dbReference type="Proteomes" id="UP000310314"/>
    </source>
</evidence>
<dbReference type="GO" id="GO:0032259">
    <property type="term" value="P:methylation"/>
    <property type="evidence" value="ECO:0007669"/>
    <property type="project" value="UniProtKB-KW"/>
</dbReference>
<organism evidence="3 4">
    <name type="scientific">Maribacter algarum</name>
    <name type="common">ex Zhang et al. 2020</name>
    <dbReference type="NCBI Taxonomy" id="2578118"/>
    <lineage>
        <taxon>Bacteria</taxon>
        <taxon>Pseudomonadati</taxon>
        <taxon>Bacteroidota</taxon>
        <taxon>Flavobacteriia</taxon>
        <taxon>Flavobacteriales</taxon>
        <taxon>Flavobacteriaceae</taxon>
        <taxon>Maribacter</taxon>
    </lineage>
</organism>
<accession>A0A5S3PHS1</accession>
<name>A0A5S3PHS1_9FLAO</name>
<dbReference type="Proteomes" id="UP000310314">
    <property type="component" value="Unassembled WGS sequence"/>
</dbReference>
<dbReference type="InterPro" id="IPR041497">
    <property type="entry name" value="Thump-like"/>
</dbReference>
<protein>
    <submittedName>
        <fullName evidence="3">Class I SAM-dependent methyltransferase</fullName>
    </submittedName>
</protein>
<evidence type="ECO:0000313" key="3">
    <source>
        <dbReference type="EMBL" id="TMM53824.1"/>
    </source>
</evidence>
<gene>
    <name evidence="3" type="ORF">FEE95_18170</name>
</gene>
<dbReference type="InterPro" id="IPR054168">
    <property type="entry name" value="PG_1098_Fer"/>
</dbReference>
<feature type="domain" description="PG-1098 ferredoxin-like" evidence="2">
    <location>
        <begin position="279"/>
        <end position="321"/>
    </location>
</feature>
<comment type="caution">
    <text evidence="3">The sequence shown here is derived from an EMBL/GenBank/DDBJ whole genome shotgun (WGS) entry which is preliminary data.</text>
</comment>
<keyword evidence="3" id="KW-0808">Transferase</keyword>
<feature type="domain" description="THUMP-like" evidence="1">
    <location>
        <begin position="322"/>
        <end position="391"/>
    </location>
</feature>
<dbReference type="EMBL" id="VATY01000004">
    <property type="protein sequence ID" value="TMM53824.1"/>
    <property type="molecule type" value="Genomic_DNA"/>
</dbReference>
<dbReference type="Pfam" id="PF18096">
    <property type="entry name" value="Thump_like"/>
    <property type="match status" value="1"/>
</dbReference>
<dbReference type="Gene3D" id="1.10.10.1110">
    <property type="entry name" value="Methyltransferase PG1098, N-terminal domain"/>
    <property type="match status" value="1"/>
</dbReference>
<dbReference type="Pfam" id="PF22013">
    <property type="entry name" value="PG_1098_Fer"/>
    <property type="match status" value="1"/>
</dbReference>
<dbReference type="OrthoDB" id="1000417at2"/>
<reference evidence="3 4" key="1">
    <citation type="submission" date="2019-05" db="EMBL/GenBank/DDBJ databases">
        <authorList>
            <person name="Zhang J.-Y."/>
            <person name="Feg X."/>
            <person name="Du Z.-J."/>
        </authorList>
    </citation>
    <scope>NUCLEOTIDE SEQUENCE [LARGE SCALE GENOMIC DNA]</scope>
    <source>
        <strain evidence="3 4">RZ26</strain>
    </source>
</reference>
<sequence>MNKKLLNTGVQDFILQNINTDIMSVLLKKPLFEDISQQELSQQIESKKKCKKKLPTWYKTPGIYYPKKINIEQTSSEIAAQYKSGIIAGKSLLDLTGGLGVDSYYFSKKIAAVFHCEINKNLQEITAHNFHMLGAKNIQTFAINGLDFIKNSKKNFDWLFLDPSRRNDSNGKVFQLSDCEPNILENLELLYSKSENILLKTSPLLDISIGLKELSGVKEIHVIAINNDVKELLWVMKKGFLGGIKIRTCNFTNSRVQNFDFELTEEKTAQPDFALPLSYLYEPNASVLKAGAFKCIGFKCNLKKLNPNTHLYTSSRLIDFPGRRFKLLKLVAYGKKNVKNLNLTKANITTRNFPESVDGIRKKFKIKEGGSSFLFFFKDMDNTSQVALCDKV</sequence>
<dbReference type="SUPFAM" id="SSF53335">
    <property type="entry name" value="S-adenosyl-L-methionine-dependent methyltransferases"/>
    <property type="match status" value="1"/>
</dbReference>
<keyword evidence="3" id="KW-0489">Methyltransferase</keyword>
<evidence type="ECO:0000259" key="2">
    <source>
        <dbReference type="Pfam" id="PF22013"/>
    </source>
</evidence>
<keyword evidence="4" id="KW-1185">Reference proteome</keyword>
<proteinExistence type="predicted"/>
<dbReference type="AlphaFoldDB" id="A0A5S3PHS1"/>
<dbReference type="InterPro" id="IPR029063">
    <property type="entry name" value="SAM-dependent_MTases_sf"/>
</dbReference>
<dbReference type="Gene3D" id="3.40.50.150">
    <property type="entry name" value="Vaccinia Virus protein VP39"/>
    <property type="match status" value="1"/>
</dbReference>
<dbReference type="GO" id="GO:0008168">
    <property type="term" value="F:methyltransferase activity"/>
    <property type="evidence" value="ECO:0007669"/>
    <property type="project" value="UniProtKB-KW"/>
</dbReference>